<evidence type="ECO:0000256" key="3">
    <source>
        <dbReference type="ARBA" id="ARBA00022801"/>
    </source>
</evidence>
<keyword evidence="3 6" id="KW-0378">Hydrolase</keyword>
<feature type="active site" description="Proton acceptor" evidence="4">
    <location>
        <position position="356"/>
    </location>
</feature>
<dbReference type="PANTHER" id="PTHR21661:SF35">
    <property type="entry name" value="EPOXIDE HYDROLASE"/>
    <property type="match status" value="1"/>
</dbReference>
<name>A0A437MBV4_9SPHN</name>
<dbReference type="Gene3D" id="3.40.50.1820">
    <property type="entry name" value="alpha/beta hydrolase"/>
    <property type="match status" value="1"/>
</dbReference>
<dbReference type="Proteomes" id="UP000282971">
    <property type="component" value="Unassembled WGS sequence"/>
</dbReference>
<dbReference type="AlphaFoldDB" id="A0A437MBV4"/>
<organism evidence="6 7">
    <name type="scientific">Sphingomonas crocodyli</name>
    <dbReference type="NCBI Taxonomy" id="1979270"/>
    <lineage>
        <taxon>Bacteria</taxon>
        <taxon>Pseudomonadati</taxon>
        <taxon>Pseudomonadota</taxon>
        <taxon>Alphaproteobacteria</taxon>
        <taxon>Sphingomonadales</taxon>
        <taxon>Sphingomonadaceae</taxon>
        <taxon>Sphingomonas</taxon>
    </lineage>
</organism>
<sequence length="379" mass="43025">MRPFHVEMPQDALDDLRSRLRHARWPEAETIGEWKQGVPIADMRRLVAHWADNYDWRRCEAMLNGWGQHVTTIDGLDIHFLHIRSKHENALPLIMTHGWPGSVLEFVHVIGPLVDPVAHGGKAEDAFHLILPSCPGFAFSGKPDRHGWSIKRTAKAWAELMRRLGYDRYVAQGGDYGASITLQMAGDAAPGLIAYHSNLAFAIPTADDIANADEDEKRYLAQRAETAMWLTGYMMEQSTRPQTIGYALTDSPVGQAAWIYEKFRDWTTDCGGDPLNVFAIDDLLDNITLYWLTATAASSARLYWELRYSPYQMPTGVPIPAGYSAFQGETRHASRRWMERHMSNLVYWSEPPKGGHFAALQEPGLFVEEMRQFFGMFRQ</sequence>
<dbReference type="GO" id="GO:0097176">
    <property type="term" value="P:epoxide metabolic process"/>
    <property type="evidence" value="ECO:0007669"/>
    <property type="project" value="TreeGrafter"/>
</dbReference>
<dbReference type="PANTHER" id="PTHR21661">
    <property type="entry name" value="EPOXIDE HYDROLASE 1-RELATED"/>
    <property type="match status" value="1"/>
</dbReference>
<dbReference type="InterPro" id="IPR016292">
    <property type="entry name" value="Epoxide_hydrolase"/>
</dbReference>
<feature type="domain" description="Epoxide hydrolase N-terminal" evidence="5">
    <location>
        <begin position="1"/>
        <end position="106"/>
    </location>
</feature>
<comment type="similarity">
    <text evidence="1">Belongs to the peptidase S33 family.</text>
</comment>
<evidence type="ECO:0000256" key="4">
    <source>
        <dbReference type="PIRSR" id="PIRSR001112-1"/>
    </source>
</evidence>
<dbReference type="EMBL" id="SACN01000001">
    <property type="protein sequence ID" value="RVT95126.1"/>
    <property type="molecule type" value="Genomic_DNA"/>
</dbReference>
<dbReference type="OrthoDB" id="27092at2"/>
<feature type="active site" description="Proton donor" evidence="4">
    <location>
        <position position="303"/>
    </location>
</feature>
<accession>A0A437MBV4</accession>
<gene>
    <name evidence="6" type="ORF">EOD43_09430</name>
</gene>
<dbReference type="InterPro" id="IPR000639">
    <property type="entry name" value="Epox_hydrolase-like"/>
</dbReference>
<evidence type="ECO:0000256" key="1">
    <source>
        <dbReference type="ARBA" id="ARBA00010088"/>
    </source>
</evidence>
<evidence type="ECO:0000256" key="2">
    <source>
        <dbReference type="ARBA" id="ARBA00022797"/>
    </source>
</evidence>
<feature type="active site" description="Nucleophile" evidence="4">
    <location>
        <position position="175"/>
    </location>
</feature>
<keyword evidence="7" id="KW-1185">Reference proteome</keyword>
<dbReference type="InterPro" id="IPR010497">
    <property type="entry name" value="Epoxide_hydro_N"/>
</dbReference>
<reference evidence="6 7" key="1">
    <citation type="submission" date="2019-01" db="EMBL/GenBank/DDBJ databases">
        <authorList>
            <person name="Chen W.-M."/>
        </authorList>
    </citation>
    <scope>NUCLEOTIDE SEQUENCE [LARGE SCALE GENOMIC DNA]</scope>
    <source>
        <strain evidence="6 7">CCP-7</strain>
    </source>
</reference>
<dbReference type="GO" id="GO:0004301">
    <property type="term" value="F:epoxide hydrolase activity"/>
    <property type="evidence" value="ECO:0007669"/>
    <property type="project" value="TreeGrafter"/>
</dbReference>
<evidence type="ECO:0000313" key="7">
    <source>
        <dbReference type="Proteomes" id="UP000282971"/>
    </source>
</evidence>
<keyword evidence="2" id="KW-0058">Aromatic hydrocarbons catabolism</keyword>
<comment type="caution">
    <text evidence="6">The sequence shown here is derived from an EMBL/GenBank/DDBJ whole genome shotgun (WGS) entry which is preliminary data.</text>
</comment>
<proteinExistence type="inferred from homology"/>
<evidence type="ECO:0000313" key="6">
    <source>
        <dbReference type="EMBL" id="RVT95126.1"/>
    </source>
</evidence>
<evidence type="ECO:0000259" key="5">
    <source>
        <dbReference type="Pfam" id="PF06441"/>
    </source>
</evidence>
<dbReference type="Pfam" id="PF06441">
    <property type="entry name" value="EHN"/>
    <property type="match status" value="1"/>
</dbReference>
<dbReference type="SUPFAM" id="SSF53474">
    <property type="entry name" value="alpha/beta-Hydrolases"/>
    <property type="match status" value="1"/>
</dbReference>
<dbReference type="PRINTS" id="PR00412">
    <property type="entry name" value="EPOXHYDRLASE"/>
</dbReference>
<protein>
    <submittedName>
        <fullName evidence="6">Epoxide hydrolase</fullName>
    </submittedName>
</protein>
<dbReference type="PIRSF" id="PIRSF001112">
    <property type="entry name" value="Epoxide_hydrolase"/>
    <property type="match status" value="1"/>
</dbReference>
<dbReference type="InterPro" id="IPR029058">
    <property type="entry name" value="AB_hydrolase_fold"/>
</dbReference>